<dbReference type="RefSeq" id="XP_004389163.1">
    <property type="nucleotide sequence ID" value="XM_004389106.2"/>
</dbReference>
<keyword evidence="7 10" id="KW-0472">Membrane</keyword>
<dbReference type="Proteomes" id="UP000248480">
    <property type="component" value="Unplaced"/>
</dbReference>
<keyword evidence="4" id="KW-0552">Olfaction</keyword>
<dbReference type="Gene3D" id="1.20.1070.10">
    <property type="entry name" value="Rhodopsin 7-helix transmembrane proteins"/>
    <property type="match status" value="1"/>
</dbReference>
<evidence type="ECO:0000313" key="13">
    <source>
        <dbReference type="RefSeq" id="XP_004389163.1"/>
    </source>
</evidence>
<comment type="subcellular location">
    <subcellularLocation>
        <location evidence="1">Membrane</location>
        <topology evidence="1">Multi-pass membrane protein</topology>
    </subcellularLocation>
</comment>
<feature type="transmembrane region" description="Helical" evidence="10">
    <location>
        <begin position="199"/>
        <end position="227"/>
    </location>
</feature>
<evidence type="ECO:0000256" key="3">
    <source>
        <dbReference type="ARBA" id="ARBA00022692"/>
    </source>
</evidence>
<sequence length="316" mass="35084">MEVWNSSDAMEPIFVLKGFPGLEHVHSWLSIPFCLVYLVAFVGNVTILSVIWVESSLHQPMYYFLSILALTDLGMSLSTLPTMLAVLWLDAREIQASVCYAQLFLIHTFTLLESSVLLAMVFARFVAICCPLHYSTILTNSVIGKIGLACLLWSIGVVLPTPLLLRHYHYCHINVLSHAFCMHQDVLKLSCSDARINNIYGLCVVITTLGVDSVFILLSYVLILNAILGIGAHEEQLKALNTCVSHVFVVLIFFVPVIGVSMVHQFGKYLSPIVQVLMADLYLLLPPVLNPVVYSVRTKQMHLGILCEFGIGGGFR</sequence>
<name>A0A2Y9E8W4_TRIMA</name>
<dbReference type="GO" id="GO:0004984">
    <property type="term" value="F:olfactory receptor activity"/>
    <property type="evidence" value="ECO:0007669"/>
    <property type="project" value="InterPro"/>
</dbReference>
<feature type="transmembrane region" description="Helical" evidence="10">
    <location>
        <begin position="109"/>
        <end position="134"/>
    </location>
</feature>
<dbReference type="PRINTS" id="PR00237">
    <property type="entry name" value="GPCRRHODOPSN"/>
</dbReference>
<dbReference type="InterPro" id="IPR000276">
    <property type="entry name" value="GPCR_Rhodpsn"/>
</dbReference>
<feature type="transmembrane region" description="Helical" evidence="10">
    <location>
        <begin position="29"/>
        <end position="53"/>
    </location>
</feature>
<evidence type="ECO:0000256" key="2">
    <source>
        <dbReference type="ARBA" id="ARBA00022606"/>
    </source>
</evidence>
<dbReference type="FunFam" id="1.20.1070.10:FF:000002">
    <property type="entry name" value="Olfactory receptor"/>
    <property type="match status" value="1"/>
</dbReference>
<dbReference type="GeneID" id="101354729"/>
<dbReference type="FunCoup" id="A0A2Y9E8W4">
    <property type="interactions" value="375"/>
</dbReference>
<feature type="transmembrane region" description="Helical" evidence="10">
    <location>
        <begin position="146"/>
        <end position="165"/>
    </location>
</feature>
<dbReference type="PANTHER" id="PTHR26450">
    <property type="entry name" value="OLFACTORY RECEPTOR 56B1-RELATED"/>
    <property type="match status" value="1"/>
</dbReference>
<evidence type="ECO:0000259" key="11">
    <source>
        <dbReference type="PROSITE" id="PS50262"/>
    </source>
</evidence>
<evidence type="ECO:0000256" key="4">
    <source>
        <dbReference type="ARBA" id="ARBA00022725"/>
    </source>
</evidence>
<dbReference type="KEGG" id="tmu:101354729"/>
<evidence type="ECO:0000256" key="9">
    <source>
        <dbReference type="ARBA" id="ARBA00023224"/>
    </source>
</evidence>
<dbReference type="AlphaFoldDB" id="A0A2Y9E8W4"/>
<feature type="transmembrane region" description="Helical" evidence="10">
    <location>
        <begin position="269"/>
        <end position="289"/>
    </location>
</feature>
<dbReference type="PRINTS" id="PR00245">
    <property type="entry name" value="OLFACTORYR"/>
</dbReference>
<keyword evidence="9" id="KW-0807">Transducer</keyword>
<dbReference type="PANTHER" id="PTHR26450:SF37">
    <property type="entry name" value="OLFACTORY RECEPTOR 51L1"/>
    <property type="match status" value="1"/>
</dbReference>
<dbReference type="GO" id="GO:0004930">
    <property type="term" value="F:G protein-coupled receptor activity"/>
    <property type="evidence" value="ECO:0007669"/>
    <property type="project" value="UniProtKB-KW"/>
</dbReference>
<dbReference type="Pfam" id="PF13853">
    <property type="entry name" value="7tm_4"/>
    <property type="match status" value="1"/>
</dbReference>
<dbReference type="InterPro" id="IPR050402">
    <property type="entry name" value="OR51/52/56-like"/>
</dbReference>
<evidence type="ECO:0000256" key="7">
    <source>
        <dbReference type="ARBA" id="ARBA00023136"/>
    </source>
</evidence>
<evidence type="ECO:0000256" key="10">
    <source>
        <dbReference type="SAM" id="Phobius"/>
    </source>
</evidence>
<dbReference type="OrthoDB" id="6147321at2759"/>
<keyword evidence="8" id="KW-0675">Receptor</keyword>
<dbReference type="STRING" id="127582.A0A2Y9E8W4"/>
<dbReference type="InterPro" id="IPR017452">
    <property type="entry name" value="GPCR_Rhodpsn_7TM"/>
</dbReference>
<dbReference type="PROSITE" id="PS50262">
    <property type="entry name" value="G_PROTEIN_RECEP_F1_2"/>
    <property type="match status" value="1"/>
</dbReference>
<evidence type="ECO:0000313" key="12">
    <source>
        <dbReference type="Proteomes" id="UP000248480"/>
    </source>
</evidence>
<evidence type="ECO:0000256" key="6">
    <source>
        <dbReference type="ARBA" id="ARBA00023040"/>
    </source>
</evidence>
<organism evidence="12 13">
    <name type="scientific">Trichechus manatus latirostris</name>
    <name type="common">Florida manatee</name>
    <dbReference type="NCBI Taxonomy" id="127582"/>
    <lineage>
        <taxon>Eukaryota</taxon>
        <taxon>Metazoa</taxon>
        <taxon>Chordata</taxon>
        <taxon>Craniata</taxon>
        <taxon>Vertebrata</taxon>
        <taxon>Euteleostomi</taxon>
        <taxon>Mammalia</taxon>
        <taxon>Eutheria</taxon>
        <taxon>Afrotheria</taxon>
        <taxon>Sirenia</taxon>
        <taxon>Trichechidae</taxon>
        <taxon>Trichechus</taxon>
    </lineage>
</organism>
<dbReference type="InParanoid" id="A0A2Y9E8W4"/>
<reference evidence="13" key="1">
    <citation type="submission" date="2025-08" db="UniProtKB">
        <authorList>
            <consortium name="RefSeq"/>
        </authorList>
    </citation>
    <scope>IDENTIFICATION</scope>
</reference>
<dbReference type="InterPro" id="IPR000725">
    <property type="entry name" value="Olfact_rcpt"/>
</dbReference>
<keyword evidence="3 10" id="KW-0812">Transmembrane</keyword>
<keyword evidence="12" id="KW-1185">Reference proteome</keyword>
<accession>A0A2Y9E8W4</accession>
<dbReference type="GO" id="GO:0071396">
    <property type="term" value="P:cellular response to lipid"/>
    <property type="evidence" value="ECO:0007669"/>
    <property type="project" value="UniProtKB-ARBA"/>
</dbReference>
<protein>
    <submittedName>
        <fullName evidence="13">Olfactory receptor 51L1-like</fullName>
    </submittedName>
</protein>
<dbReference type="GO" id="GO:0005886">
    <property type="term" value="C:plasma membrane"/>
    <property type="evidence" value="ECO:0007669"/>
    <property type="project" value="TreeGrafter"/>
</dbReference>
<feature type="domain" description="G-protein coupled receptors family 1 profile" evidence="11">
    <location>
        <begin position="43"/>
        <end position="294"/>
    </location>
</feature>
<feature type="transmembrane region" description="Helical" evidence="10">
    <location>
        <begin position="239"/>
        <end position="263"/>
    </location>
</feature>
<dbReference type="SUPFAM" id="SSF81321">
    <property type="entry name" value="Family A G protein-coupled receptor-like"/>
    <property type="match status" value="1"/>
</dbReference>
<evidence type="ECO:0000256" key="5">
    <source>
        <dbReference type="ARBA" id="ARBA00022989"/>
    </source>
</evidence>
<proteinExistence type="predicted"/>
<feature type="transmembrane region" description="Helical" evidence="10">
    <location>
        <begin position="62"/>
        <end position="89"/>
    </location>
</feature>
<keyword evidence="6" id="KW-0297">G-protein coupled receptor</keyword>
<dbReference type="CDD" id="cd15222">
    <property type="entry name" value="7tmA_OR51-like"/>
    <property type="match status" value="1"/>
</dbReference>
<evidence type="ECO:0000256" key="1">
    <source>
        <dbReference type="ARBA" id="ARBA00004141"/>
    </source>
</evidence>
<gene>
    <name evidence="13" type="primary">LOC101354729</name>
</gene>
<evidence type="ECO:0000256" key="8">
    <source>
        <dbReference type="ARBA" id="ARBA00023170"/>
    </source>
</evidence>
<keyword evidence="2" id="KW-0716">Sensory transduction</keyword>
<keyword evidence="5 10" id="KW-1133">Transmembrane helix</keyword>